<feature type="region of interest" description="Disordered" evidence="1">
    <location>
        <begin position="1"/>
        <end position="27"/>
    </location>
</feature>
<evidence type="ECO:0000313" key="3">
    <source>
        <dbReference type="EMBL" id="GDY28814.1"/>
    </source>
</evidence>
<feature type="transmembrane region" description="Helical" evidence="2">
    <location>
        <begin position="251"/>
        <end position="272"/>
    </location>
</feature>
<dbReference type="Pfam" id="PF07907">
    <property type="entry name" value="YibE_F"/>
    <property type="match status" value="1"/>
</dbReference>
<keyword evidence="2" id="KW-1133">Transmembrane helix</keyword>
<feature type="compositionally biased region" description="Acidic residues" evidence="1">
    <location>
        <begin position="423"/>
        <end position="437"/>
    </location>
</feature>
<sequence>MHSDPASRPRNAPQHGHGHRHSPAPPASRRVRRLLVVLLLPCALAAVAGALLLYPWGKRPTANSDLAHQVPVKGDVIAVVTGGCTPGASSHVGAPTGPPADTANADPQGKQCLLVTVQMTDGVAAGQSVTEPVPIEPSTPRFSVGDHVVLAYNGSNPGSPDSYEIVDFQRGVPLVALALLFALAVLVLGRWQGLAALGALVLSFLVLVFFVLPAILAGHDPVLVAVVGAGLIMFAVLYLTHGLSARTSTAVLGTLVSLALIGALGVAFSAVAKLTGLDEDTANLIAVLGHGVDSRGLLLAGVVIGALGVLDDVTVTQTSAVWELRRANPALGWRQLYAAGLRIGRDHVASAVNTLVMAYAGAALPVLLAYSVSGRGFGDVVSVQAVAQEVMRTLVGSIGLVASVPITTVLAALVASHERIEPADEEPDEEPDEDTADQGDPVPAEPDGAAEPAASVARTAPANPPTARGQRPERAPAGTERRIGAAATSWTRRDTGSWEWPDARERSRARPDVGGPARARPEAGPPTGAPPRPDADPAVSRTRRVGGDTSAWHAGEGTRPGPQDHRVWPPEPPSPGDEAPRHAETPPRQTGPATPPSWDRRTAPGPGEPGDGRPTPGGRPGGTLRGRLAPDEFDAPRWPREPSEEIAAHHWPPEPPEDRPEPGPPRRHRYREP</sequence>
<keyword evidence="2" id="KW-0812">Transmembrane</keyword>
<comment type="caution">
    <text evidence="3">The sequence shown here is derived from an EMBL/GenBank/DDBJ whole genome shotgun (WGS) entry which is preliminary data.</text>
</comment>
<reference evidence="4" key="1">
    <citation type="submission" date="2019-04" db="EMBL/GenBank/DDBJ databases">
        <title>Draft genome sequence of Pseudonocardiaceae bacterium SL3-2-4.</title>
        <authorList>
            <person name="Ningsih F."/>
            <person name="Yokota A."/>
            <person name="Sakai Y."/>
            <person name="Nanatani K."/>
            <person name="Yabe S."/>
            <person name="Oetari A."/>
            <person name="Sjamsuridzal W."/>
        </authorList>
    </citation>
    <scope>NUCLEOTIDE SEQUENCE [LARGE SCALE GENOMIC DNA]</scope>
    <source>
        <strain evidence="4">SL3-2-4</strain>
    </source>
</reference>
<feature type="compositionally biased region" description="Pro residues" evidence="1">
    <location>
        <begin position="523"/>
        <end position="532"/>
    </location>
</feature>
<evidence type="ECO:0000256" key="1">
    <source>
        <dbReference type="SAM" id="MobiDB-lite"/>
    </source>
</evidence>
<feature type="transmembrane region" description="Helical" evidence="2">
    <location>
        <begin position="222"/>
        <end position="239"/>
    </location>
</feature>
<feature type="compositionally biased region" description="Basic and acidic residues" evidence="1">
    <location>
        <begin position="628"/>
        <end position="661"/>
    </location>
</feature>
<feature type="region of interest" description="Disordered" evidence="1">
    <location>
        <begin position="420"/>
        <end position="673"/>
    </location>
</feature>
<feature type="transmembrane region" description="Helical" evidence="2">
    <location>
        <begin position="171"/>
        <end position="188"/>
    </location>
</feature>
<name>A0A4D4J0D6_9PSEU</name>
<dbReference type="Proteomes" id="UP000298860">
    <property type="component" value="Unassembled WGS sequence"/>
</dbReference>
<dbReference type="PANTHER" id="PTHR41771:SF1">
    <property type="entry name" value="MEMBRANE PROTEIN"/>
    <property type="match status" value="1"/>
</dbReference>
<feature type="compositionally biased region" description="Low complexity" evidence="1">
    <location>
        <begin position="439"/>
        <end position="468"/>
    </location>
</feature>
<dbReference type="AlphaFoldDB" id="A0A4D4J0D6"/>
<dbReference type="InterPro" id="IPR012507">
    <property type="entry name" value="YibE_F"/>
</dbReference>
<keyword evidence="2" id="KW-0472">Membrane</keyword>
<accession>A0A4D4J0D6</accession>
<evidence type="ECO:0000256" key="2">
    <source>
        <dbReference type="SAM" id="Phobius"/>
    </source>
</evidence>
<protein>
    <recommendedName>
        <fullName evidence="5">YibE/F family protein</fullName>
    </recommendedName>
</protein>
<feature type="transmembrane region" description="Helical" evidence="2">
    <location>
        <begin position="34"/>
        <end position="56"/>
    </location>
</feature>
<dbReference type="RefSeq" id="WP_371856697.1">
    <property type="nucleotide sequence ID" value="NZ_BJFL01000002.1"/>
</dbReference>
<feature type="transmembrane region" description="Helical" evidence="2">
    <location>
        <begin position="195"/>
        <end position="216"/>
    </location>
</feature>
<evidence type="ECO:0008006" key="5">
    <source>
        <dbReference type="Google" id="ProtNLM"/>
    </source>
</evidence>
<evidence type="ECO:0000313" key="4">
    <source>
        <dbReference type="Proteomes" id="UP000298860"/>
    </source>
</evidence>
<feature type="compositionally biased region" description="Basic and acidic residues" evidence="1">
    <location>
        <begin position="491"/>
        <end position="511"/>
    </location>
</feature>
<proteinExistence type="predicted"/>
<organism evidence="3 4">
    <name type="scientific">Gandjariella thermophila</name>
    <dbReference type="NCBI Taxonomy" id="1931992"/>
    <lineage>
        <taxon>Bacteria</taxon>
        <taxon>Bacillati</taxon>
        <taxon>Actinomycetota</taxon>
        <taxon>Actinomycetes</taxon>
        <taxon>Pseudonocardiales</taxon>
        <taxon>Pseudonocardiaceae</taxon>
        <taxon>Gandjariella</taxon>
    </lineage>
</organism>
<gene>
    <name evidence="3" type="ORF">GTS_04470</name>
</gene>
<dbReference type="PANTHER" id="PTHR41771">
    <property type="entry name" value="MEMBRANE PROTEIN-RELATED"/>
    <property type="match status" value="1"/>
</dbReference>
<dbReference type="EMBL" id="BJFL01000002">
    <property type="protein sequence ID" value="GDY28814.1"/>
    <property type="molecule type" value="Genomic_DNA"/>
</dbReference>
<feature type="compositionally biased region" description="Basic and acidic residues" evidence="1">
    <location>
        <begin position="470"/>
        <end position="483"/>
    </location>
</feature>
<feature type="transmembrane region" description="Helical" evidence="2">
    <location>
        <begin position="393"/>
        <end position="415"/>
    </location>
</feature>
<keyword evidence="4" id="KW-1185">Reference proteome</keyword>
<feature type="transmembrane region" description="Helical" evidence="2">
    <location>
        <begin position="351"/>
        <end position="373"/>
    </location>
</feature>